<reference evidence="2 3" key="1">
    <citation type="journal article" date="2018" name="Nat. Ecol. Evol.">
        <title>Shark genomes provide insights into elasmobranch evolution and the origin of vertebrates.</title>
        <authorList>
            <person name="Hara Y"/>
            <person name="Yamaguchi K"/>
            <person name="Onimaru K"/>
            <person name="Kadota M"/>
            <person name="Koyanagi M"/>
            <person name="Keeley SD"/>
            <person name="Tatsumi K"/>
            <person name="Tanaka K"/>
            <person name="Motone F"/>
            <person name="Kageyama Y"/>
            <person name="Nozu R"/>
            <person name="Adachi N"/>
            <person name="Nishimura O"/>
            <person name="Nakagawa R"/>
            <person name="Tanegashima C"/>
            <person name="Kiyatake I"/>
            <person name="Matsumoto R"/>
            <person name="Murakumo K"/>
            <person name="Nishida K"/>
            <person name="Terakita A"/>
            <person name="Kuratani S"/>
            <person name="Sato K"/>
            <person name="Hyodo S Kuraku.S."/>
        </authorList>
    </citation>
    <scope>NUCLEOTIDE SEQUENCE [LARGE SCALE GENOMIC DNA]</scope>
</reference>
<evidence type="ECO:0000256" key="1">
    <source>
        <dbReference type="SAM" id="MobiDB-lite"/>
    </source>
</evidence>
<proteinExistence type="predicted"/>
<evidence type="ECO:0000313" key="2">
    <source>
        <dbReference type="EMBL" id="GCC24225.1"/>
    </source>
</evidence>
<feature type="region of interest" description="Disordered" evidence="1">
    <location>
        <begin position="77"/>
        <end position="101"/>
    </location>
</feature>
<organism evidence="2 3">
    <name type="scientific">Chiloscyllium punctatum</name>
    <name type="common">Brownbanded bambooshark</name>
    <name type="synonym">Hemiscyllium punctatum</name>
    <dbReference type="NCBI Taxonomy" id="137246"/>
    <lineage>
        <taxon>Eukaryota</taxon>
        <taxon>Metazoa</taxon>
        <taxon>Chordata</taxon>
        <taxon>Craniata</taxon>
        <taxon>Vertebrata</taxon>
        <taxon>Chondrichthyes</taxon>
        <taxon>Elasmobranchii</taxon>
        <taxon>Galeomorphii</taxon>
        <taxon>Galeoidea</taxon>
        <taxon>Orectolobiformes</taxon>
        <taxon>Hemiscylliidae</taxon>
        <taxon>Chiloscyllium</taxon>
    </lineage>
</organism>
<dbReference type="EMBL" id="BEZZ01000050">
    <property type="protein sequence ID" value="GCC24225.1"/>
    <property type="molecule type" value="Genomic_DNA"/>
</dbReference>
<sequence length="101" mass="11517">MVGKYEPCVTRSCVRVRVIGAGKRGRFGREGNPVRGRSVYTERDDVWRCACCDDVSRKVDQLLQDRELLVTEGEITHRERERKGGRAQGVLGISSHNWTQQ</sequence>
<name>A0A401S1F6_CHIPU</name>
<accession>A0A401S1F6</accession>
<dbReference type="AlphaFoldDB" id="A0A401S1F6"/>
<comment type="caution">
    <text evidence="2">The sequence shown here is derived from an EMBL/GenBank/DDBJ whole genome shotgun (WGS) entry which is preliminary data.</text>
</comment>
<evidence type="ECO:0000313" key="3">
    <source>
        <dbReference type="Proteomes" id="UP000287033"/>
    </source>
</evidence>
<keyword evidence="3" id="KW-1185">Reference proteome</keyword>
<dbReference type="Proteomes" id="UP000287033">
    <property type="component" value="Unassembled WGS sequence"/>
</dbReference>
<gene>
    <name evidence="2" type="ORF">chiPu_0002625</name>
</gene>
<protein>
    <submittedName>
        <fullName evidence="2">Uncharacterized protein</fullName>
    </submittedName>
</protein>